<organism evidence="1 2">
    <name type="scientific">Pendulispora rubella</name>
    <dbReference type="NCBI Taxonomy" id="2741070"/>
    <lineage>
        <taxon>Bacteria</taxon>
        <taxon>Pseudomonadati</taxon>
        <taxon>Myxococcota</taxon>
        <taxon>Myxococcia</taxon>
        <taxon>Myxococcales</taxon>
        <taxon>Sorangiineae</taxon>
        <taxon>Pendulisporaceae</taxon>
        <taxon>Pendulispora</taxon>
    </lineage>
</organism>
<proteinExistence type="predicted"/>
<accession>A0ABZ2LC29</accession>
<gene>
    <name evidence="1" type="ORF">LVJ94_14635</name>
</gene>
<evidence type="ECO:0000313" key="1">
    <source>
        <dbReference type="EMBL" id="WXB08469.1"/>
    </source>
</evidence>
<dbReference type="Proteomes" id="UP001374803">
    <property type="component" value="Chromosome"/>
</dbReference>
<evidence type="ECO:0000313" key="2">
    <source>
        <dbReference type="Proteomes" id="UP001374803"/>
    </source>
</evidence>
<dbReference type="EMBL" id="CP089983">
    <property type="protein sequence ID" value="WXB08469.1"/>
    <property type="molecule type" value="Genomic_DNA"/>
</dbReference>
<name>A0ABZ2LC29_9BACT</name>
<dbReference type="RefSeq" id="WP_394838143.1">
    <property type="nucleotide sequence ID" value="NZ_CP089929.1"/>
</dbReference>
<protein>
    <submittedName>
        <fullName evidence="1">Uncharacterized protein</fullName>
    </submittedName>
</protein>
<sequence>MGIDAVAVLRLAPSRLHAELAPAPDAPAALPDLLFTGKNGVPLRVRPLADAVCILTGAPFATPGDELSLLVRQLLGPLFDEHRDTRGIFVVPDVASHGANTETYDALVERVGDAGEWAPIVPDGYVPERLRNAPAGSLDAALGEIMGALDPALVQQMTRAVFSGDPEAFAEAQTNLEKALPQMGGLEDAVKKLMGNVPNVPGAPQAPAAPAFPEIAPEDFQAALKKAQEMMAENPDLEALLGELQGKLPK</sequence>
<reference evidence="1" key="1">
    <citation type="submission" date="2021-12" db="EMBL/GenBank/DDBJ databases">
        <title>Discovery of the Pendulisporaceae a myxobacterial family with distinct sporulation behavior and unique specialized metabolism.</title>
        <authorList>
            <person name="Garcia R."/>
            <person name="Popoff A."/>
            <person name="Bader C.D."/>
            <person name="Loehr J."/>
            <person name="Walesch S."/>
            <person name="Walt C."/>
            <person name="Boldt J."/>
            <person name="Bunk B."/>
            <person name="Haeckl F.J.F.P.J."/>
            <person name="Gunesch A.P."/>
            <person name="Birkelbach J."/>
            <person name="Nuebel U."/>
            <person name="Pietschmann T."/>
            <person name="Bach T."/>
            <person name="Mueller R."/>
        </authorList>
    </citation>
    <scope>NUCLEOTIDE SEQUENCE</scope>
    <source>
        <strain evidence="1">MSr11367</strain>
    </source>
</reference>
<keyword evidence="2" id="KW-1185">Reference proteome</keyword>